<reference evidence="3" key="1">
    <citation type="submission" date="2022-11" db="UniProtKB">
        <authorList>
            <consortium name="WormBaseParasite"/>
        </authorList>
    </citation>
    <scope>IDENTIFICATION</scope>
</reference>
<feature type="region of interest" description="Disordered" evidence="1">
    <location>
        <begin position="55"/>
        <end position="104"/>
    </location>
</feature>
<dbReference type="Proteomes" id="UP000887564">
    <property type="component" value="Unplaced"/>
</dbReference>
<sequence length="104" mass="11731">MLLASFKTQNEQLKQESSRFKRKWKEAVSLLAKVALMFREKRYRERCLLIEVEEEGDSLASPDQEKNSGTTDSVIDGSGLEHGELVDTDNDVSGPPHKVVQLVI</sequence>
<keyword evidence="2" id="KW-1185">Reference proteome</keyword>
<name>A0A914RN19_PAREQ</name>
<dbReference type="WBParaSite" id="PEQ_0000769101-mRNA-1">
    <property type="protein sequence ID" value="PEQ_0000769101-mRNA-1"/>
    <property type="gene ID" value="PEQ_0000769101"/>
</dbReference>
<organism evidence="2 3">
    <name type="scientific">Parascaris equorum</name>
    <name type="common">Equine roundworm</name>
    <dbReference type="NCBI Taxonomy" id="6256"/>
    <lineage>
        <taxon>Eukaryota</taxon>
        <taxon>Metazoa</taxon>
        <taxon>Ecdysozoa</taxon>
        <taxon>Nematoda</taxon>
        <taxon>Chromadorea</taxon>
        <taxon>Rhabditida</taxon>
        <taxon>Spirurina</taxon>
        <taxon>Ascaridomorpha</taxon>
        <taxon>Ascaridoidea</taxon>
        <taxon>Ascarididae</taxon>
        <taxon>Parascaris</taxon>
    </lineage>
</organism>
<evidence type="ECO:0000256" key="1">
    <source>
        <dbReference type="SAM" id="MobiDB-lite"/>
    </source>
</evidence>
<protein>
    <submittedName>
        <fullName evidence="3">Uncharacterized protein</fullName>
    </submittedName>
</protein>
<dbReference type="AlphaFoldDB" id="A0A914RN19"/>
<proteinExistence type="predicted"/>
<evidence type="ECO:0000313" key="2">
    <source>
        <dbReference type="Proteomes" id="UP000887564"/>
    </source>
</evidence>
<accession>A0A914RN19</accession>
<evidence type="ECO:0000313" key="3">
    <source>
        <dbReference type="WBParaSite" id="PEQ_0000769101-mRNA-1"/>
    </source>
</evidence>